<feature type="compositionally biased region" description="Basic and acidic residues" evidence="13">
    <location>
        <begin position="512"/>
        <end position="533"/>
    </location>
</feature>
<keyword evidence="2" id="KW-0217">Developmental protein</keyword>
<feature type="compositionally biased region" description="Basic residues" evidence="13">
    <location>
        <begin position="489"/>
        <end position="500"/>
    </location>
</feature>
<dbReference type="GO" id="GO:0005634">
    <property type="term" value="C:nucleus"/>
    <property type="evidence" value="ECO:0007669"/>
    <property type="project" value="TreeGrafter"/>
</dbReference>
<keyword evidence="11" id="KW-0539">Nucleus</keyword>
<reference evidence="15" key="1">
    <citation type="submission" date="2023-07" db="EMBL/GenBank/DDBJ databases">
        <title>Chromosome-level genome assembly of Artemia franciscana.</title>
        <authorList>
            <person name="Jo E."/>
        </authorList>
    </citation>
    <scope>NUCLEOTIDE SEQUENCE</scope>
    <source>
        <tissue evidence="15">Whole body</tissue>
    </source>
</reference>
<feature type="domain" description="C2H2-type" evidence="14">
    <location>
        <begin position="396"/>
        <end position="420"/>
    </location>
</feature>
<dbReference type="GO" id="GO:0008270">
    <property type="term" value="F:zinc ion binding"/>
    <property type="evidence" value="ECO:0007669"/>
    <property type="project" value="UniProtKB-KW"/>
</dbReference>
<evidence type="ECO:0000259" key="14">
    <source>
        <dbReference type="PROSITE" id="PS50157"/>
    </source>
</evidence>
<comment type="caution">
    <text evidence="15">The sequence shown here is derived from an EMBL/GenBank/DDBJ whole genome shotgun (WGS) entry which is preliminary data.</text>
</comment>
<keyword evidence="7" id="KW-0862">Zinc</keyword>
<evidence type="ECO:0000256" key="2">
    <source>
        <dbReference type="ARBA" id="ARBA00022473"/>
    </source>
</evidence>
<evidence type="ECO:0000313" key="15">
    <source>
        <dbReference type="EMBL" id="KAK2703588.1"/>
    </source>
</evidence>
<proteinExistence type="inferred from homology"/>
<gene>
    <name evidence="15" type="ORF">QYM36_017990</name>
</gene>
<protein>
    <recommendedName>
        <fullName evidence="14">C2H2-type domain-containing protein</fullName>
    </recommendedName>
</protein>
<evidence type="ECO:0000256" key="11">
    <source>
        <dbReference type="ARBA" id="ARBA00023242"/>
    </source>
</evidence>
<dbReference type="InterPro" id="IPR013087">
    <property type="entry name" value="Znf_C2H2_type"/>
</dbReference>
<organism evidence="15 16">
    <name type="scientific">Artemia franciscana</name>
    <name type="common">Brine shrimp</name>
    <name type="synonym">Artemia sanfranciscana</name>
    <dbReference type="NCBI Taxonomy" id="6661"/>
    <lineage>
        <taxon>Eukaryota</taxon>
        <taxon>Metazoa</taxon>
        <taxon>Ecdysozoa</taxon>
        <taxon>Arthropoda</taxon>
        <taxon>Crustacea</taxon>
        <taxon>Branchiopoda</taxon>
        <taxon>Anostraca</taxon>
        <taxon>Artemiidae</taxon>
        <taxon>Artemia</taxon>
    </lineage>
</organism>
<feature type="region of interest" description="Disordered" evidence="13">
    <location>
        <begin position="796"/>
        <end position="817"/>
    </location>
</feature>
<feature type="region of interest" description="Disordered" evidence="13">
    <location>
        <begin position="625"/>
        <end position="718"/>
    </location>
</feature>
<evidence type="ECO:0000256" key="13">
    <source>
        <dbReference type="SAM" id="MobiDB-lite"/>
    </source>
</evidence>
<evidence type="ECO:0000256" key="12">
    <source>
        <dbReference type="PROSITE-ProRule" id="PRU00042"/>
    </source>
</evidence>
<keyword evidence="10" id="KW-0804">Transcription</keyword>
<dbReference type="PROSITE" id="PS00028">
    <property type="entry name" value="ZINC_FINGER_C2H2_1"/>
    <property type="match status" value="3"/>
</dbReference>
<dbReference type="PANTHER" id="PTHR12487:SF7">
    <property type="entry name" value="PROTEIN TEASHIRT-RELATED"/>
    <property type="match status" value="1"/>
</dbReference>
<dbReference type="InterPro" id="IPR041661">
    <property type="entry name" value="ZN622/Rei1/Reh1_Znf-C2H2"/>
</dbReference>
<evidence type="ECO:0000256" key="4">
    <source>
        <dbReference type="ARBA" id="ARBA00022723"/>
    </source>
</evidence>
<evidence type="ECO:0000313" key="16">
    <source>
        <dbReference type="Proteomes" id="UP001187531"/>
    </source>
</evidence>
<feature type="compositionally biased region" description="Low complexity" evidence="13">
    <location>
        <begin position="340"/>
        <end position="361"/>
    </location>
</feature>
<feature type="region of interest" description="Disordered" evidence="13">
    <location>
        <begin position="481"/>
        <end position="500"/>
    </location>
</feature>
<feature type="compositionally biased region" description="Basic and acidic residues" evidence="13">
    <location>
        <begin position="56"/>
        <end position="68"/>
    </location>
</feature>
<dbReference type="Proteomes" id="UP001187531">
    <property type="component" value="Unassembled WGS sequence"/>
</dbReference>
<evidence type="ECO:0000256" key="8">
    <source>
        <dbReference type="ARBA" id="ARBA00023015"/>
    </source>
</evidence>
<dbReference type="EMBL" id="JAVRJZ010000083">
    <property type="protein sequence ID" value="KAK2703588.1"/>
    <property type="molecule type" value="Genomic_DNA"/>
</dbReference>
<keyword evidence="6 12" id="KW-0863">Zinc-finger</keyword>
<dbReference type="PANTHER" id="PTHR12487">
    <property type="entry name" value="TEASHIRT-RELATED"/>
    <property type="match status" value="1"/>
</dbReference>
<keyword evidence="9" id="KW-0238">DNA-binding</keyword>
<dbReference type="InterPro" id="IPR027008">
    <property type="entry name" value="Teashirt_fam"/>
</dbReference>
<keyword evidence="3" id="KW-0678">Repressor</keyword>
<accession>A0AA88KRU4</accession>
<name>A0AA88KRU4_ARTSF</name>
<evidence type="ECO:0000256" key="6">
    <source>
        <dbReference type="ARBA" id="ARBA00022771"/>
    </source>
</evidence>
<dbReference type="Pfam" id="PF12756">
    <property type="entry name" value="zf-C2H2_2"/>
    <property type="match status" value="1"/>
</dbReference>
<feature type="compositionally biased region" description="Basic and acidic residues" evidence="13">
    <location>
        <begin position="651"/>
        <end position="662"/>
    </location>
</feature>
<feature type="compositionally biased region" description="Polar residues" evidence="13">
    <location>
        <begin position="534"/>
        <end position="565"/>
    </location>
</feature>
<evidence type="ECO:0000256" key="10">
    <source>
        <dbReference type="ARBA" id="ARBA00023163"/>
    </source>
</evidence>
<feature type="domain" description="C2H2-type" evidence="14">
    <location>
        <begin position="450"/>
        <end position="479"/>
    </location>
</feature>
<feature type="region of interest" description="Disordered" evidence="13">
    <location>
        <begin position="512"/>
        <end position="571"/>
    </location>
</feature>
<feature type="compositionally biased region" description="Low complexity" evidence="13">
    <location>
        <begin position="681"/>
        <end position="690"/>
    </location>
</feature>
<feature type="region of interest" description="Disordered" evidence="13">
    <location>
        <begin position="339"/>
        <end position="369"/>
    </location>
</feature>
<dbReference type="Pfam" id="PF00096">
    <property type="entry name" value="zf-C2H2"/>
    <property type="match status" value="1"/>
</dbReference>
<dbReference type="AlphaFoldDB" id="A0AA88KRU4"/>
<dbReference type="GO" id="GO:0003677">
    <property type="term" value="F:DNA binding"/>
    <property type="evidence" value="ECO:0007669"/>
    <property type="project" value="UniProtKB-KW"/>
</dbReference>
<evidence type="ECO:0000256" key="7">
    <source>
        <dbReference type="ARBA" id="ARBA00022833"/>
    </source>
</evidence>
<dbReference type="PROSITE" id="PS50157">
    <property type="entry name" value="ZINC_FINGER_C2H2_2"/>
    <property type="match status" value="2"/>
</dbReference>
<evidence type="ECO:0000256" key="9">
    <source>
        <dbReference type="ARBA" id="ARBA00023125"/>
    </source>
</evidence>
<keyword evidence="8" id="KW-0805">Transcription regulation</keyword>
<evidence type="ECO:0000256" key="3">
    <source>
        <dbReference type="ARBA" id="ARBA00022491"/>
    </source>
</evidence>
<feature type="region of interest" description="Disordered" evidence="13">
    <location>
        <begin position="32"/>
        <end position="105"/>
    </location>
</feature>
<evidence type="ECO:0000256" key="5">
    <source>
        <dbReference type="ARBA" id="ARBA00022737"/>
    </source>
</evidence>
<dbReference type="SMART" id="SM00355">
    <property type="entry name" value="ZnF_C2H2"/>
    <property type="match status" value="4"/>
</dbReference>
<sequence>MHCEFVFNKMPRRKQDCPKRMKWEEEMAALAAAAAATGSSILPQFPHPEEDDKSDEESCKTEDEGELRVDEEEQKSEIAKDEGDCPVASREPQDASQSYGKEGEVHQIETQHIASLFGSMLPPTLPSGFPMDALAQSFLFGAGVPGFLPNNGVFMPTNFPLGIGGLPYGHPLLTAFATHQQQAIQPLAKRTPSPVETKQEIIEKKLESVDHGALDLSTYKRKDALPDKIQEAKIPRLDKTIFPQKNGLKSLISPIAPANVSPADATHALERMSELSRLPNERLTASRQSTWQNHWLSKGGDATRDVLKCVWCKQSFDSLAALTSHMRESKQCGMTAALASQSPSSLSSTSSTTSNKSPRNSINADTAKDGVQLPRKLVRGQDVWLGKGAEQTRQILKCMWCGQSFRSLAEMTSHMQQTQHYTNIISQEQIISWKSTDDKTNALNPVNTVLTCKVCDQAFSSLKELSNHMVKNSHYKEHIMRSLSETGGKRRAARDKRKKALPVRKLLEIERAQSDFHKDSDEKCDEGGREQNEKLLSSVSNISPSNLQDVSRPSSNEGTCASPNSVVDEPPNVLNALEKLIEKSFDSSRRTSSGGSLYTPKKTIIVEQDVSTEFSRPAIDSASFQLPRHRSASESTSFSERSEIKPSSPLIKEEKMDAEEQKSQSPLTDLPTKLENPSPSPSSASDHSASNILPPSPRSESGLSALGSMIDNLKPPGKAHPLAALQKLCDTTENTVQPPRSSGQGGAILAFSWACSDAINNDSVTIKCTFCDTQFACKGTYRHHLSKVHFVKDTGKSANGKASSQSPQPPPIEETPHAKFLKYSELAKQLSSKYA</sequence>
<dbReference type="Gene3D" id="3.30.160.60">
    <property type="entry name" value="Classic Zinc Finger"/>
    <property type="match status" value="1"/>
</dbReference>
<keyword evidence="16" id="KW-1185">Reference proteome</keyword>
<dbReference type="GO" id="GO:0000981">
    <property type="term" value="F:DNA-binding transcription factor activity, RNA polymerase II-specific"/>
    <property type="evidence" value="ECO:0007669"/>
    <property type="project" value="TreeGrafter"/>
</dbReference>
<keyword evidence="5" id="KW-0677">Repeat</keyword>
<keyword evidence="4" id="KW-0479">Metal-binding</keyword>
<comment type="similarity">
    <text evidence="1">Belongs to the teashirt C2H2-type zinc-finger protein family.</text>
</comment>
<evidence type="ECO:0000256" key="1">
    <source>
        <dbReference type="ARBA" id="ARBA00007158"/>
    </source>
</evidence>